<keyword evidence="1" id="KW-0694">RNA-binding</keyword>
<name>A0A0G2Y672_MIMIV</name>
<comment type="similarity">
    <text evidence="1">Belongs to the eukaryotic initiation factor 4E family.</text>
</comment>
<dbReference type="InterPro" id="IPR023398">
    <property type="entry name" value="TIF_eIF4e-like"/>
</dbReference>
<dbReference type="Proteomes" id="UP000241474">
    <property type="component" value="Segment"/>
</dbReference>
<feature type="region of interest" description="Disordered" evidence="2">
    <location>
        <begin position="241"/>
        <end position="264"/>
    </location>
</feature>
<dbReference type="PANTHER" id="PTHR11960">
    <property type="entry name" value="EUKARYOTIC TRANSLATION INITIATION FACTOR 4E RELATED"/>
    <property type="match status" value="1"/>
</dbReference>
<dbReference type="InterPro" id="IPR001040">
    <property type="entry name" value="TIF_eIF_4E"/>
</dbReference>
<dbReference type="Gene3D" id="3.30.760.10">
    <property type="entry name" value="RNA Cap, Translation Initiation Factor Eif4e"/>
    <property type="match status" value="1"/>
</dbReference>
<organismHost>
    <name type="scientific">Acanthamoeba polyphaga</name>
    <name type="common">Amoeba</name>
    <dbReference type="NCBI Taxonomy" id="5757"/>
</organismHost>
<proteinExistence type="inferred from homology"/>
<evidence type="ECO:0000313" key="3">
    <source>
        <dbReference type="EMBL" id="AKI79272.1"/>
    </source>
</evidence>
<sequence>MDSNNTEFKDNYQHIPDDIPLTNIKLPNEWVLYLYDKQLFKKMANRPNFQAKPHKALCTISTVNDLLYIMELMKVNNDPKIKSVETDGKINLDANDYIIMRKGIEPIWEDPRNSNGGTFTVKMDHSKGYDVWKIFIQYILGETLTSEISDMKSINGITVSYISDSYNFQNPASKNTLGNSLGNNLGNSFTYIKIWDGKPDRTRDQFVSMLPATVIDKIKSDSLMYSQNSKKKHFNEKNIIGKLNSGRKPSNTRGGFSSFGNKRY</sequence>
<organism evidence="3 4">
    <name type="scientific">Acanthamoeba polyphaga mimivirus</name>
    <name type="common">APMV</name>
    <dbReference type="NCBI Taxonomy" id="212035"/>
    <lineage>
        <taxon>Viruses</taxon>
        <taxon>Varidnaviria</taxon>
        <taxon>Bamfordvirae</taxon>
        <taxon>Nucleocytoviricota</taxon>
        <taxon>Megaviricetes</taxon>
        <taxon>Imitervirales</taxon>
        <taxon>Mimiviridae</taxon>
        <taxon>Megamimivirinae</taxon>
        <taxon>Mimivirus</taxon>
        <taxon>Mimivirus bradfordmassiliense</taxon>
    </lineage>
</organism>
<evidence type="ECO:0000256" key="1">
    <source>
        <dbReference type="RuleBase" id="RU004374"/>
    </source>
</evidence>
<protein>
    <submittedName>
        <fullName evidence="3">Translation initiation factor 4e</fullName>
    </submittedName>
</protein>
<keyword evidence="1 3" id="KW-0396">Initiation factor</keyword>
<evidence type="ECO:0000256" key="2">
    <source>
        <dbReference type="SAM" id="MobiDB-lite"/>
    </source>
</evidence>
<dbReference type="Pfam" id="PF01652">
    <property type="entry name" value="IF4E"/>
    <property type="match status" value="1"/>
</dbReference>
<keyword evidence="1" id="KW-0648">Protein biosynthesis</keyword>
<dbReference type="GO" id="GO:0000340">
    <property type="term" value="F:RNA 7-methylguanosine cap binding"/>
    <property type="evidence" value="ECO:0007669"/>
    <property type="project" value="TreeGrafter"/>
</dbReference>
<reference evidence="3 4" key="1">
    <citation type="submission" date="2014-10" db="EMBL/GenBank/DDBJ databases">
        <title>Pan-genome analysis of Brazilian lineage A amoebal mimiviruses.</title>
        <authorList>
            <person name="Assis F.L."/>
            <person name="Abrahao J.S."/>
            <person name="Kroon E.G."/>
            <person name="Dornas F.P."/>
            <person name="Andrade K.R."/>
            <person name="Borato P.V.M."/>
            <person name="Pilotto M.R."/>
            <person name="Benamar S."/>
            <person name="LaScola B."/>
            <person name="Colson P."/>
        </authorList>
    </citation>
    <scope>NUCLEOTIDE SEQUENCE [LARGE SCALE GENOMIC DNA]</scope>
    <source>
        <strain evidence="3 4">Oyster</strain>
    </source>
</reference>
<evidence type="ECO:0000313" key="4">
    <source>
        <dbReference type="Proteomes" id="UP000241474"/>
    </source>
</evidence>
<accession>A0A0G2Y672</accession>
<dbReference type="SUPFAM" id="SSF55418">
    <property type="entry name" value="eIF4e-like"/>
    <property type="match status" value="1"/>
</dbReference>
<feature type="compositionally biased region" description="Polar residues" evidence="2">
    <location>
        <begin position="247"/>
        <end position="264"/>
    </location>
</feature>
<dbReference type="EMBL" id="KM982401">
    <property type="protein sequence ID" value="AKI79272.1"/>
    <property type="molecule type" value="Genomic_DNA"/>
</dbReference>